<proteinExistence type="inferred from homology"/>
<evidence type="ECO:0000313" key="3">
    <source>
        <dbReference type="Proteomes" id="UP000054742"/>
    </source>
</evidence>
<name>A0A0W0S5L3_9GAMM</name>
<comment type="function">
    <text evidence="1">Catalyzes the specific phosphorylation of 1,6-anhydro-N-acetylmuramic acid (anhMurNAc) with the simultaneous cleavage of the 1,6-anhydro ring, generating MurNAc-6-P. Is required for the utilization of anhMurNAc either imported from the medium or derived from its own cell wall murein, and thus plays a role in cell wall recycling.</text>
</comment>
<protein>
    <recommendedName>
        <fullName evidence="1">Anhydro-N-acetylmuramic acid kinase</fullName>
        <ecNumber evidence="1">2.7.1.170</ecNumber>
    </recommendedName>
    <alternativeName>
        <fullName evidence="1">AnhMurNAc kinase</fullName>
    </alternativeName>
</protein>
<sequence>MDGIDAALIDLESNQFIAGITRPYSENARCFLERVLRDELHTLKTFSQLNTILGREFAQAVFELMDKVHIPKTHIKSIGSHGQTLCHDAAADIPYTIQLGCPHTIAELTGMTVVADFRTRDLVVGGQGAPFAPIYHQALFKDYNLPLAVVNIGGIANLTYLAEESRVHGYDIGPGNCLMDFWIKQHLGYDYDSNGDWAVSGHVIEPLLESLLQDPFFKKSKPKSIGKEYFSNTWLENYLQPEYSSADIQATLLMLTAKSIAEAIRSEEHLPKHLMICGGGAHNQALLRALGEELPNVIVKSTGDFDISPDFIEASMFAWLAEKTLTNTPLDMSQITGAKRLTILGTIYPAGIDKGN</sequence>
<keyword evidence="1" id="KW-0119">Carbohydrate metabolism</keyword>
<keyword evidence="1 2" id="KW-0418">Kinase</keyword>
<dbReference type="InterPro" id="IPR043129">
    <property type="entry name" value="ATPase_NBD"/>
</dbReference>
<dbReference type="UniPathway" id="UPA00343"/>
<dbReference type="PANTHER" id="PTHR30605">
    <property type="entry name" value="ANHYDRO-N-ACETYLMURAMIC ACID KINASE"/>
    <property type="match status" value="1"/>
</dbReference>
<gene>
    <name evidence="1 2" type="primary">anmK</name>
    <name evidence="2" type="ORF">Lbru_2505</name>
</gene>
<dbReference type="Proteomes" id="UP000054742">
    <property type="component" value="Unassembled WGS sequence"/>
</dbReference>
<dbReference type="Gene3D" id="3.30.420.40">
    <property type="match status" value="2"/>
</dbReference>
<comment type="similarity">
    <text evidence="1">Belongs to the anhydro-N-acetylmuramic acid kinase family.</text>
</comment>
<organism evidence="2 3">
    <name type="scientific">Legionella brunensis</name>
    <dbReference type="NCBI Taxonomy" id="29422"/>
    <lineage>
        <taxon>Bacteria</taxon>
        <taxon>Pseudomonadati</taxon>
        <taxon>Pseudomonadota</taxon>
        <taxon>Gammaproteobacteria</taxon>
        <taxon>Legionellales</taxon>
        <taxon>Legionellaceae</taxon>
        <taxon>Legionella</taxon>
    </lineage>
</organism>
<dbReference type="GO" id="GO:0006040">
    <property type="term" value="P:amino sugar metabolic process"/>
    <property type="evidence" value="ECO:0007669"/>
    <property type="project" value="InterPro"/>
</dbReference>
<keyword evidence="1" id="KW-0547">Nucleotide-binding</keyword>
<dbReference type="GO" id="GO:0016773">
    <property type="term" value="F:phosphotransferase activity, alcohol group as acceptor"/>
    <property type="evidence" value="ECO:0007669"/>
    <property type="project" value="UniProtKB-UniRule"/>
</dbReference>
<dbReference type="STRING" id="29422.Lbru_2505"/>
<comment type="pathway">
    <text evidence="1">Amino-sugar metabolism; 1,6-anhydro-N-acetylmuramate degradation.</text>
</comment>
<dbReference type="PANTHER" id="PTHR30605:SF0">
    <property type="entry name" value="ANHYDRO-N-ACETYLMURAMIC ACID KINASE"/>
    <property type="match status" value="1"/>
</dbReference>
<reference evidence="2 3" key="1">
    <citation type="submission" date="2015-11" db="EMBL/GenBank/DDBJ databases">
        <title>Genomic analysis of 38 Legionella species identifies large and diverse effector repertoires.</title>
        <authorList>
            <person name="Burstein D."/>
            <person name="Amaro F."/>
            <person name="Zusman T."/>
            <person name="Lifshitz Z."/>
            <person name="Cohen O."/>
            <person name="Gilbert J.A."/>
            <person name="Pupko T."/>
            <person name="Shuman H.A."/>
            <person name="Segal G."/>
        </authorList>
    </citation>
    <scope>NUCLEOTIDE SEQUENCE [LARGE SCALE GENOMIC DNA]</scope>
    <source>
        <strain evidence="2 3">ATCC 43878</strain>
    </source>
</reference>
<dbReference type="PATRIC" id="fig|29422.6.peg.2668"/>
<keyword evidence="1" id="KW-0808">Transferase</keyword>
<comment type="pathway">
    <text evidence="1">Cell wall biogenesis; peptidoglycan recycling.</text>
</comment>
<dbReference type="EC" id="2.7.1.170" evidence="1"/>
<evidence type="ECO:0000313" key="2">
    <source>
        <dbReference type="EMBL" id="KTC78213.1"/>
    </source>
</evidence>
<keyword evidence="1" id="KW-0067">ATP-binding</keyword>
<accession>A0A0W0S5L3</accession>
<comment type="caution">
    <text evidence="2">The sequence shown here is derived from an EMBL/GenBank/DDBJ whole genome shotgun (WGS) entry which is preliminary data.</text>
</comment>
<dbReference type="GO" id="GO:0016301">
    <property type="term" value="F:kinase activity"/>
    <property type="evidence" value="ECO:0007669"/>
    <property type="project" value="UniProtKB-KW"/>
</dbReference>
<dbReference type="HAMAP" id="MF_01270">
    <property type="entry name" value="AnhMurNAc_kinase"/>
    <property type="match status" value="1"/>
</dbReference>
<comment type="caution">
    <text evidence="1">Lacks conserved residue(s) required for the propagation of feature annotation.</text>
</comment>
<dbReference type="UniPathway" id="UPA00544"/>
<dbReference type="GO" id="GO:0005524">
    <property type="term" value="F:ATP binding"/>
    <property type="evidence" value="ECO:0007669"/>
    <property type="project" value="UniProtKB-UniRule"/>
</dbReference>
<keyword evidence="3" id="KW-1185">Reference proteome</keyword>
<dbReference type="Pfam" id="PF03702">
    <property type="entry name" value="AnmK"/>
    <property type="match status" value="1"/>
</dbReference>
<dbReference type="SUPFAM" id="SSF53067">
    <property type="entry name" value="Actin-like ATPase domain"/>
    <property type="match status" value="1"/>
</dbReference>
<comment type="catalytic activity">
    <reaction evidence="1">
        <text>1,6-anhydro-N-acetyl-beta-muramate + ATP + H2O = N-acetyl-D-muramate 6-phosphate + ADP + H(+)</text>
        <dbReference type="Rhea" id="RHEA:24952"/>
        <dbReference type="ChEBI" id="CHEBI:15377"/>
        <dbReference type="ChEBI" id="CHEBI:15378"/>
        <dbReference type="ChEBI" id="CHEBI:30616"/>
        <dbReference type="ChEBI" id="CHEBI:58690"/>
        <dbReference type="ChEBI" id="CHEBI:58722"/>
        <dbReference type="ChEBI" id="CHEBI:456216"/>
        <dbReference type="EC" id="2.7.1.170"/>
    </reaction>
</comment>
<dbReference type="GO" id="GO:0097175">
    <property type="term" value="P:1,6-anhydro-N-acetyl-beta-muramic acid catabolic process"/>
    <property type="evidence" value="ECO:0007669"/>
    <property type="project" value="UniProtKB-UniRule"/>
</dbReference>
<dbReference type="InterPro" id="IPR005338">
    <property type="entry name" value="Anhydro_N_Ac-Mur_kinase"/>
</dbReference>
<dbReference type="AlphaFoldDB" id="A0A0W0S5L3"/>
<dbReference type="EMBL" id="LNXV01000033">
    <property type="protein sequence ID" value="KTC78213.1"/>
    <property type="molecule type" value="Genomic_DNA"/>
</dbReference>
<dbReference type="GO" id="GO:0009254">
    <property type="term" value="P:peptidoglycan turnover"/>
    <property type="evidence" value="ECO:0007669"/>
    <property type="project" value="UniProtKB-UniRule"/>
</dbReference>
<evidence type="ECO:0000256" key="1">
    <source>
        <dbReference type="HAMAP-Rule" id="MF_01270"/>
    </source>
</evidence>
<dbReference type="NCBIfam" id="NF007139">
    <property type="entry name" value="PRK09585.1-3"/>
    <property type="match status" value="1"/>
</dbReference>